<evidence type="ECO:0000313" key="1">
    <source>
        <dbReference type="EMBL" id="KXB07849.1"/>
    </source>
</evidence>
<comment type="caution">
    <text evidence="1">The sequence shown here is derived from an EMBL/GenBank/DDBJ whole genome shotgun (WGS) entry which is preliminary data.</text>
</comment>
<protein>
    <submittedName>
        <fullName evidence="1">Uncharacterized protein</fullName>
    </submittedName>
</protein>
<accession>A0A133VN39</accession>
<evidence type="ECO:0000313" key="2">
    <source>
        <dbReference type="Proteomes" id="UP000070256"/>
    </source>
</evidence>
<organism evidence="1 2">
    <name type="scientific">candidate division MSBL1 archaeon SCGC-AAA385D11</name>
    <dbReference type="NCBI Taxonomy" id="1698286"/>
    <lineage>
        <taxon>Archaea</taxon>
        <taxon>Methanobacteriati</taxon>
        <taxon>Methanobacteriota</taxon>
        <taxon>candidate division MSBL1</taxon>
    </lineage>
</organism>
<dbReference type="Proteomes" id="UP000070256">
    <property type="component" value="Unassembled WGS sequence"/>
</dbReference>
<sequence length="275" mass="32697">MGDCVGHAEESRIVKRRLYCDNCRQHLEKSVYIVVDGGILLGSTETREEAEKLLTAVNKEKLTLWYHDLYQKYVKEQRDKHMYKNFLRNLREWYGREAPGELKSKFERFRFLRNWRHLKSGDSPVESIENFLTYRKLLEALDKLQEDGRETLEIYYLEEVSEGEEEWAVDILQDELNKRCDTNWTWTVITRKQLEAEDTEEEELPEWNIVVEEPFSEEVVAKAVKKWLWGRRYDFEIKMIAPEEAKGSGILEKLREKGSKLEVSGYESLSRKGDN</sequence>
<gene>
    <name evidence="1" type="ORF">AKJ58_01620</name>
</gene>
<reference evidence="1 2" key="1">
    <citation type="journal article" date="2016" name="Sci. Rep.">
        <title>Metabolic traits of an uncultured archaeal lineage -MSBL1- from brine pools of the Red Sea.</title>
        <authorList>
            <person name="Mwirichia R."/>
            <person name="Alam I."/>
            <person name="Rashid M."/>
            <person name="Vinu M."/>
            <person name="Ba-Alawi W."/>
            <person name="Anthony Kamau A."/>
            <person name="Kamanda Ngugi D."/>
            <person name="Goker M."/>
            <person name="Klenk H.P."/>
            <person name="Bajic V."/>
            <person name="Stingl U."/>
        </authorList>
    </citation>
    <scope>NUCLEOTIDE SEQUENCE [LARGE SCALE GENOMIC DNA]</scope>
    <source>
        <strain evidence="1">SCGC-AAA385D11</strain>
    </source>
</reference>
<name>A0A133VN39_9EURY</name>
<keyword evidence="2" id="KW-1185">Reference proteome</keyword>
<dbReference type="AlphaFoldDB" id="A0A133VN39"/>
<proteinExistence type="predicted"/>
<dbReference type="EMBL" id="LHYK01000029">
    <property type="protein sequence ID" value="KXB07849.1"/>
    <property type="molecule type" value="Genomic_DNA"/>
</dbReference>